<evidence type="ECO:0000313" key="3">
    <source>
        <dbReference type="EMBL" id="AIO00363.1"/>
    </source>
</evidence>
<dbReference type="KEGG" id="lpan:LPMP_301330"/>
<evidence type="ECO:0000256" key="1">
    <source>
        <dbReference type="SAM" id="Coils"/>
    </source>
</evidence>
<protein>
    <submittedName>
        <fullName evidence="3">Uncharacterized protein</fullName>
    </submittedName>
</protein>
<dbReference type="SUPFAM" id="SSF57997">
    <property type="entry name" value="Tropomyosin"/>
    <property type="match status" value="1"/>
</dbReference>
<gene>
    <name evidence="3" type="ORF">LPMP_301330</name>
</gene>
<evidence type="ECO:0000313" key="4">
    <source>
        <dbReference type="Proteomes" id="UP000063063"/>
    </source>
</evidence>
<feature type="coiled-coil region" evidence="1">
    <location>
        <begin position="352"/>
        <end position="442"/>
    </location>
</feature>
<dbReference type="EMBL" id="CP009399">
    <property type="protein sequence ID" value="AIO00363.1"/>
    <property type="molecule type" value="Genomic_DNA"/>
</dbReference>
<feature type="compositionally biased region" description="Low complexity" evidence="2">
    <location>
        <begin position="197"/>
        <end position="211"/>
    </location>
</feature>
<dbReference type="VEuPathDB" id="TriTrypDB:LPAL13_300018300"/>
<name>A0A088RW28_LEIPA</name>
<dbReference type="InterPro" id="IPR036872">
    <property type="entry name" value="CH_dom_sf"/>
</dbReference>
<proteinExistence type="predicted"/>
<dbReference type="Proteomes" id="UP000063063">
    <property type="component" value="Chromosome 30"/>
</dbReference>
<accession>A0A088RW28</accession>
<evidence type="ECO:0000256" key="2">
    <source>
        <dbReference type="SAM" id="MobiDB-lite"/>
    </source>
</evidence>
<keyword evidence="1" id="KW-0175">Coiled coil</keyword>
<dbReference type="OrthoDB" id="250961at2759"/>
<dbReference type="Gene3D" id="1.10.418.10">
    <property type="entry name" value="Calponin-like domain"/>
    <property type="match status" value="1"/>
</dbReference>
<dbReference type="GeneID" id="22577187"/>
<dbReference type="VEuPathDB" id="TriTrypDB:LPMP_301330"/>
<dbReference type="SUPFAM" id="SSF116907">
    <property type="entry name" value="Hook domain"/>
    <property type="match status" value="1"/>
</dbReference>
<dbReference type="AlphaFoldDB" id="A0A088RW28"/>
<dbReference type="eggNOG" id="ENOG502RZJJ">
    <property type="taxonomic scope" value="Eukaryota"/>
</dbReference>
<keyword evidence="4" id="KW-1185">Reference proteome</keyword>
<organism evidence="3 4">
    <name type="scientific">Leishmania panamensis</name>
    <dbReference type="NCBI Taxonomy" id="5679"/>
    <lineage>
        <taxon>Eukaryota</taxon>
        <taxon>Discoba</taxon>
        <taxon>Euglenozoa</taxon>
        <taxon>Kinetoplastea</taxon>
        <taxon>Metakinetoplastina</taxon>
        <taxon>Trypanosomatida</taxon>
        <taxon>Trypanosomatidae</taxon>
        <taxon>Leishmaniinae</taxon>
        <taxon>Leishmania</taxon>
        <taxon>Leishmania guyanensis species complex</taxon>
    </lineage>
</organism>
<sequence length="704" mass="75948">MTSQERQAAVLVLVDRLLKITHSDAPGHDPARFTQLCDGIALFAMLRLIAPNSFPSTCSDSTEEDTVASLTGPMPVEDVQQRRRNMNLLLRYISAYAQEAMRTTSSTSVTHGLDPAVLAGLPVAGDDDSAAADVAQQQQLTQLVGVAVALVVLSGVPAVLSEVRALPRQEQVVLSDWVKEVMHAYQLKPRQHAGAASEQGSSSSSSHLRSSMNPQFAGGGLVAASPMVPRGTAGFAPSPPSHRSANLNVAAAGEEDEGYYRNAAYQLRRELAEVTTQLAALHDAYRVSTADKEAAEGKYRLLLSDQAKVSPALGAMSVAAAAERSDSKAGDDSSSDILSVWQRRCAQKDKTIAALAERADQQSTQVVALKEAAAAHEMALQALRRRLKSAEEAIMVKSEERREAVQKLAVAEDRLAAQMRARVELETQVEELQSRVLVLTVEQDRLRGLGNDDTTQLSSSFASNGSVDRLLALENELDEVRQQRDSLQWQVGILQRQMGAMVAPVADVSTANDTWRAQLRQVEREREDLRQQLTTALERAGGLQQLLTASAAASAVVDVSGGGAGPDGPASGTANADASITSVAEDSDADMSLCDADADSLWRGNMGLEPSSPTRETACREQVILSSLLLQYGYRNLLLQQHQTLLHKDAMEADAARRRQAESHLEIMRQTPSSVLAKQRRDVEQGLLETVLLGAKLRMMEVEK</sequence>
<dbReference type="RefSeq" id="XP_010701163.1">
    <property type="nucleotide sequence ID" value="XM_010702861.1"/>
</dbReference>
<reference evidence="3 4" key="1">
    <citation type="journal article" date="2015" name="Sci. Rep.">
        <title>The genome of Leishmania panamensis: insights into genomics of the L. (Viannia) subgenus.</title>
        <authorList>
            <person name="Llanes A."/>
            <person name="Restrepo C.M."/>
            <person name="Vecchio G.D."/>
            <person name="Anguizola F.J."/>
            <person name="Lleonart R."/>
        </authorList>
    </citation>
    <scope>NUCLEOTIDE SEQUENCE [LARGE SCALE GENOMIC DNA]</scope>
    <source>
        <strain evidence="3 4">MHOM/PA/94/PSC-1</strain>
    </source>
</reference>
<feature type="coiled-coil region" evidence="1">
    <location>
        <begin position="470"/>
        <end position="539"/>
    </location>
</feature>
<feature type="region of interest" description="Disordered" evidence="2">
    <location>
        <begin position="189"/>
        <end position="211"/>
    </location>
</feature>